<feature type="transmembrane region" description="Helical" evidence="1">
    <location>
        <begin position="508"/>
        <end position="527"/>
    </location>
</feature>
<keyword evidence="1" id="KW-1133">Transmembrane helix</keyword>
<feature type="transmembrane region" description="Helical" evidence="1">
    <location>
        <begin position="694"/>
        <end position="712"/>
    </location>
</feature>
<evidence type="ECO:0008006" key="4">
    <source>
        <dbReference type="Google" id="ProtNLM"/>
    </source>
</evidence>
<dbReference type="PATRIC" id="fig|1439726.3.peg.1805"/>
<keyword evidence="1" id="KW-0472">Membrane</keyword>
<feature type="transmembrane region" description="Helical" evidence="1">
    <location>
        <begin position="640"/>
        <end position="661"/>
    </location>
</feature>
<evidence type="ECO:0000256" key="1">
    <source>
        <dbReference type="SAM" id="Phobius"/>
    </source>
</evidence>
<dbReference type="InterPro" id="IPR019286">
    <property type="entry name" value="DUF2339_TM"/>
</dbReference>
<feature type="transmembrane region" description="Helical" evidence="1">
    <location>
        <begin position="565"/>
        <end position="587"/>
    </location>
</feature>
<evidence type="ECO:0000313" key="2">
    <source>
        <dbReference type="EMBL" id="ODN70937.1"/>
    </source>
</evidence>
<reference evidence="2 3" key="1">
    <citation type="submission" date="2016-07" db="EMBL/GenBank/DDBJ databases">
        <title>Draft Genome Sequence of Methylobrevis pamukkalensis PK2.</title>
        <authorList>
            <person name="Vasilenko O.V."/>
            <person name="Doronina N.V."/>
            <person name="Shmareva M.N."/>
            <person name="Tarlachkov S.V."/>
            <person name="Mustakhimov I."/>
            <person name="Trotsenko Y.A."/>
        </authorList>
    </citation>
    <scope>NUCLEOTIDE SEQUENCE [LARGE SCALE GENOMIC DNA]</scope>
    <source>
        <strain evidence="2 3">PK2</strain>
    </source>
</reference>
<feature type="transmembrane region" description="Helical" evidence="1">
    <location>
        <begin position="444"/>
        <end position="461"/>
    </location>
</feature>
<keyword evidence="3" id="KW-1185">Reference proteome</keyword>
<name>A0A1E3H3L0_9HYPH</name>
<protein>
    <recommendedName>
        <fullName evidence="4">DUF2339 domain-containing protein</fullName>
    </recommendedName>
</protein>
<feature type="transmembrane region" description="Helical" evidence="1">
    <location>
        <begin position="12"/>
        <end position="33"/>
    </location>
</feature>
<feature type="transmembrane region" description="Helical" evidence="1">
    <location>
        <begin position="108"/>
        <end position="127"/>
    </location>
</feature>
<feature type="transmembrane region" description="Helical" evidence="1">
    <location>
        <begin position="324"/>
        <end position="346"/>
    </location>
</feature>
<organism evidence="2 3">
    <name type="scientific">Methylobrevis pamukkalensis</name>
    <dbReference type="NCBI Taxonomy" id="1439726"/>
    <lineage>
        <taxon>Bacteria</taxon>
        <taxon>Pseudomonadati</taxon>
        <taxon>Pseudomonadota</taxon>
        <taxon>Alphaproteobacteria</taxon>
        <taxon>Hyphomicrobiales</taxon>
        <taxon>Pleomorphomonadaceae</taxon>
        <taxon>Methylobrevis</taxon>
    </lineage>
</organism>
<feature type="transmembrane region" description="Helical" evidence="1">
    <location>
        <begin position="298"/>
        <end position="318"/>
    </location>
</feature>
<feature type="transmembrane region" description="Helical" evidence="1">
    <location>
        <begin position="173"/>
        <end position="193"/>
    </location>
</feature>
<dbReference type="PANTHER" id="PTHR38434">
    <property type="entry name" value="BLL2549 PROTEIN"/>
    <property type="match status" value="1"/>
</dbReference>
<evidence type="ECO:0000313" key="3">
    <source>
        <dbReference type="Proteomes" id="UP000094622"/>
    </source>
</evidence>
<dbReference type="AlphaFoldDB" id="A0A1E3H3L0"/>
<dbReference type="Proteomes" id="UP000094622">
    <property type="component" value="Unassembled WGS sequence"/>
</dbReference>
<sequence length="727" mass="73592">MPAEGRSAYIPGVLTAAGTATAFAAVFSAYALYGFLGNAAAFVALAVVALATLALALLHGPALAGLGLAAGYATPFLVASDAPALAPLALYLAVLTAASLGLARMRGWLWLAVIAVTGSVGWALLMILGGRGDGLDPAITALFTVAAFLLATAAFAAATHEAAPNLPPEGRDLRGAGLLALFTLPALLHLAVFGHGGTGLALLAALAAGFAGVAWRWPPLRHLALAVPAMLGLGHLGWDVPGAVLVGDPVTGGQAAPSLTDLLALETTSGLIGSAAAFGVAVGVIGFVAVLRGTARAPLGLAGAVTPLVLLCVTWLRVAEFGPSSTFGVLALGLGFVLAGLAESLIRRLDDTDFGADGAIAAYAVSAVAALALAFAILFERGVLTVTLALIVPALAMVDARRPLPALRWTAIVLALIVAARLVWDPGVAGGDPGATPVFNWLLWGYGLPALAFFGASLVFARRGPALVVHVLEAASLTLGTLTLILVIHHAMAGGRLEAPVSGLLEAALHTMTFLAVSLGANRLAALRGGPVFGRASPLLGLLGLAGAVQLLVIANPMVSGEPIGGLPVINVLAFAYLGPALLMAVTGQLARVAGRPRWYVRLCGWGAGLLAATWLTLAVRHGFHRPDMASGDIGEAELYVYSAVWLVAGVGLLVLGVVGSSVTLRRVAAAVILAVVVKVFLIDTAGLTGVWRALSYLGLGAVLILIGLAYQRLLGPMLRRREAPDG</sequence>
<feature type="transmembrane region" description="Helical" evidence="1">
    <location>
        <begin position="407"/>
        <end position="424"/>
    </location>
</feature>
<feature type="transmembrane region" description="Helical" evidence="1">
    <location>
        <begin position="468"/>
        <end position="488"/>
    </location>
</feature>
<dbReference type="PANTHER" id="PTHR38434:SF1">
    <property type="entry name" value="BLL2549 PROTEIN"/>
    <property type="match status" value="1"/>
</dbReference>
<feature type="transmembrane region" description="Helical" evidence="1">
    <location>
        <begin position="539"/>
        <end position="559"/>
    </location>
</feature>
<feature type="transmembrane region" description="Helical" evidence="1">
    <location>
        <begin position="599"/>
        <end position="620"/>
    </location>
</feature>
<keyword evidence="1" id="KW-0812">Transmembrane</keyword>
<feature type="transmembrane region" description="Helical" evidence="1">
    <location>
        <begin position="84"/>
        <end position="102"/>
    </location>
</feature>
<feature type="transmembrane region" description="Helical" evidence="1">
    <location>
        <begin position="668"/>
        <end position="688"/>
    </location>
</feature>
<feature type="transmembrane region" description="Helical" evidence="1">
    <location>
        <begin position="39"/>
        <end position="72"/>
    </location>
</feature>
<feature type="transmembrane region" description="Helical" evidence="1">
    <location>
        <begin position="200"/>
        <end position="217"/>
    </location>
</feature>
<comment type="caution">
    <text evidence="2">The sequence shown here is derived from an EMBL/GenBank/DDBJ whole genome shotgun (WGS) entry which is preliminary data.</text>
</comment>
<gene>
    <name evidence="2" type="ORF">A6302_01709</name>
</gene>
<dbReference type="EMBL" id="MCRJ01000034">
    <property type="protein sequence ID" value="ODN70937.1"/>
    <property type="molecule type" value="Genomic_DNA"/>
</dbReference>
<dbReference type="Pfam" id="PF10101">
    <property type="entry name" value="DUF2339"/>
    <property type="match status" value="1"/>
</dbReference>
<feature type="transmembrane region" description="Helical" evidence="1">
    <location>
        <begin position="271"/>
        <end position="291"/>
    </location>
</feature>
<feature type="transmembrane region" description="Helical" evidence="1">
    <location>
        <begin position="139"/>
        <end position="158"/>
    </location>
</feature>
<feature type="transmembrane region" description="Helical" evidence="1">
    <location>
        <begin position="383"/>
        <end position="400"/>
    </location>
</feature>
<accession>A0A1E3H3L0</accession>
<proteinExistence type="predicted"/>
<feature type="transmembrane region" description="Helical" evidence="1">
    <location>
        <begin position="358"/>
        <end position="377"/>
    </location>
</feature>